<evidence type="ECO:0000313" key="1">
    <source>
        <dbReference type="EMBL" id="TGM17329.1"/>
    </source>
</evidence>
<dbReference type="SUPFAM" id="SSF54593">
    <property type="entry name" value="Glyoxalase/Bleomycin resistance protein/Dihydroxybiphenyl dioxygenase"/>
    <property type="match status" value="1"/>
</dbReference>
<proteinExistence type="predicted"/>
<organism evidence="1 2">
    <name type="scientific">Leptospira stimsonii</name>
    <dbReference type="NCBI Taxonomy" id="2202203"/>
    <lineage>
        <taxon>Bacteria</taxon>
        <taxon>Pseudomonadati</taxon>
        <taxon>Spirochaetota</taxon>
        <taxon>Spirochaetia</taxon>
        <taxon>Leptospirales</taxon>
        <taxon>Leptospiraceae</taxon>
        <taxon>Leptospira</taxon>
    </lineage>
</organism>
<reference evidence="2" key="1">
    <citation type="journal article" date="2019" name="PLoS Negl. Trop. Dis.">
        <title>Revisiting the worldwide diversity of Leptospira species in the environment.</title>
        <authorList>
            <person name="Vincent A.T."/>
            <person name="Schiettekatte O."/>
            <person name="Bourhy P."/>
            <person name="Veyrier F.J."/>
            <person name="Picardeau M."/>
        </authorList>
    </citation>
    <scope>NUCLEOTIDE SEQUENCE [LARGE SCALE GENOMIC DNA]</scope>
    <source>
        <strain evidence="2">201702407</strain>
    </source>
</reference>
<name>A0ABY2N5G1_9LEPT</name>
<protein>
    <recommendedName>
        <fullName evidence="3">Glyoxalase</fullName>
    </recommendedName>
</protein>
<dbReference type="Gene3D" id="3.10.180.10">
    <property type="entry name" value="2,3-Dihydroxybiphenyl 1,2-Dioxygenase, domain 1"/>
    <property type="match status" value="1"/>
</dbReference>
<evidence type="ECO:0000313" key="2">
    <source>
        <dbReference type="Proteomes" id="UP000297422"/>
    </source>
</evidence>
<dbReference type="InterPro" id="IPR029068">
    <property type="entry name" value="Glyas_Bleomycin-R_OHBP_Dase"/>
</dbReference>
<dbReference type="RefSeq" id="WP_135684512.1">
    <property type="nucleotide sequence ID" value="NZ_RQEQ01000048.1"/>
</dbReference>
<comment type="caution">
    <text evidence="1">The sequence shown here is derived from an EMBL/GenBank/DDBJ whole genome shotgun (WGS) entry which is preliminary data.</text>
</comment>
<sequence length="120" mass="13817">MKNTVEKLAGVIMYSEQPQRLAEFYIKLGIPLETATHGKFKEHQEGLFKNVHFAIWKKSDKMNEKNIIPSFLVNDLEQFVRELRENGVNVLHDVIDLGEGKKVVSFHDADQNVLRAIQIV</sequence>
<dbReference type="EMBL" id="RQGT01000056">
    <property type="protein sequence ID" value="TGM17329.1"/>
    <property type="molecule type" value="Genomic_DNA"/>
</dbReference>
<keyword evidence="2" id="KW-1185">Reference proteome</keyword>
<gene>
    <name evidence="1" type="ORF">EHQ90_07335</name>
</gene>
<accession>A0ABY2N5G1</accession>
<evidence type="ECO:0008006" key="3">
    <source>
        <dbReference type="Google" id="ProtNLM"/>
    </source>
</evidence>
<dbReference type="Proteomes" id="UP000297422">
    <property type="component" value="Unassembled WGS sequence"/>
</dbReference>